<dbReference type="InterPro" id="IPR007309">
    <property type="entry name" value="TFIIIC_Bblock-bd"/>
</dbReference>
<evidence type="ECO:0008006" key="12">
    <source>
        <dbReference type="Google" id="ProtNLM"/>
    </source>
</evidence>
<evidence type="ECO:0000256" key="5">
    <source>
        <dbReference type="ARBA" id="ARBA00023163"/>
    </source>
</evidence>
<feature type="compositionally biased region" description="Low complexity" evidence="7">
    <location>
        <begin position="674"/>
        <end position="683"/>
    </location>
</feature>
<dbReference type="InterPro" id="IPR046488">
    <property type="entry name" value="Sfc3/Tfc3_C"/>
</dbReference>
<evidence type="ECO:0000256" key="3">
    <source>
        <dbReference type="ARBA" id="ARBA00022737"/>
    </source>
</evidence>
<feature type="compositionally biased region" description="Polar residues" evidence="7">
    <location>
        <begin position="703"/>
        <end position="714"/>
    </location>
</feature>
<feature type="compositionally biased region" description="Low complexity" evidence="7">
    <location>
        <begin position="568"/>
        <end position="580"/>
    </location>
</feature>
<dbReference type="GO" id="GO:0006355">
    <property type="term" value="P:regulation of DNA-templated transcription"/>
    <property type="evidence" value="ECO:0007669"/>
    <property type="project" value="InterPro"/>
</dbReference>
<dbReference type="GO" id="GO:0006384">
    <property type="term" value="P:transcription initiation at RNA polymerase III promoter"/>
    <property type="evidence" value="ECO:0007669"/>
    <property type="project" value="InterPro"/>
</dbReference>
<feature type="compositionally biased region" description="Basic and acidic residues" evidence="7">
    <location>
        <begin position="1572"/>
        <end position="1588"/>
    </location>
</feature>
<dbReference type="InterPro" id="IPR035625">
    <property type="entry name" value="Tfc3-like_eWH"/>
</dbReference>
<evidence type="ECO:0000256" key="7">
    <source>
        <dbReference type="SAM" id="MobiDB-lite"/>
    </source>
</evidence>
<feature type="compositionally biased region" description="Low complexity" evidence="7">
    <location>
        <begin position="715"/>
        <end position="736"/>
    </location>
</feature>
<accession>A0A9P3G4J2</accession>
<dbReference type="Pfam" id="PF04182">
    <property type="entry name" value="B-block_TFIIIC"/>
    <property type="match status" value="1"/>
</dbReference>
<dbReference type="PRINTS" id="PR00929">
    <property type="entry name" value="ATHOOK"/>
</dbReference>
<evidence type="ECO:0000256" key="1">
    <source>
        <dbReference type="ARBA" id="ARBA00004123"/>
    </source>
</evidence>
<feature type="compositionally biased region" description="Low complexity" evidence="7">
    <location>
        <begin position="548"/>
        <end position="560"/>
    </location>
</feature>
<dbReference type="InterPro" id="IPR044210">
    <property type="entry name" value="Tfc3-like"/>
</dbReference>
<dbReference type="PRINTS" id="PR00930">
    <property type="entry name" value="HIGHMOBLTYIY"/>
</dbReference>
<feature type="compositionally biased region" description="Polar residues" evidence="7">
    <location>
        <begin position="906"/>
        <end position="919"/>
    </location>
</feature>
<dbReference type="OrthoDB" id="68020at2759"/>
<feature type="region of interest" description="Disordered" evidence="7">
    <location>
        <begin position="493"/>
        <end position="823"/>
    </location>
</feature>
<reference evidence="10 11" key="1">
    <citation type="submission" date="2021-08" db="EMBL/GenBank/DDBJ databases">
        <title>Draft Genome Sequence of Phanerochaete sordida strain YK-624.</title>
        <authorList>
            <person name="Mori T."/>
            <person name="Dohra H."/>
            <person name="Suzuki T."/>
            <person name="Kawagishi H."/>
            <person name="Hirai H."/>
        </authorList>
    </citation>
    <scope>NUCLEOTIDE SEQUENCE [LARGE SCALE GENOMIC DNA]</scope>
    <source>
        <strain evidence="10 11">YK-624</strain>
    </source>
</reference>
<feature type="region of interest" description="Disordered" evidence="7">
    <location>
        <begin position="226"/>
        <end position="245"/>
    </location>
</feature>
<evidence type="ECO:0000259" key="9">
    <source>
        <dbReference type="Pfam" id="PF20222"/>
    </source>
</evidence>
<feature type="domain" description="B-block binding subunit of TFIIIC" evidence="8">
    <location>
        <begin position="146"/>
        <end position="212"/>
    </location>
</feature>
<dbReference type="PROSITE" id="PS00354">
    <property type="entry name" value="HMGI_Y"/>
    <property type="match status" value="1"/>
</dbReference>
<dbReference type="GO" id="GO:0005634">
    <property type="term" value="C:nucleus"/>
    <property type="evidence" value="ECO:0007669"/>
    <property type="project" value="UniProtKB-SubCell"/>
</dbReference>
<feature type="compositionally biased region" description="Basic residues" evidence="7">
    <location>
        <begin position="534"/>
        <end position="543"/>
    </location>
</feature>
<comment type="caution">
    <text evidence="10">The sequence shown here is derived from an EMBL/GenBank/DDBJ whole genome shotgun (WGS) entry which is preliminary data.</text>
</comment>
<feature type="region of interest" description="Disordered" evidence="7">
    <location>
        <begin position="1948"/>
        <end position="1985"/>
    </location>
</feature>
<dbReference type="CDD" id="cd16169">
    <property type="entry name" value="Tau138_eWH"/>
    <property type="match status" value="1"/>
</dbReference>
<dbReference type="InterPro" id="IPR000116">
    <property type="entry name" value="HMGA"/>
</dbReference>
<feature type="region of interest" description="Disordered" evidence="7">
    <location>
        <begin position="1509"/>
        <end position="1538"/>
    </location>
</feature>
<dbReference type="Proteomes" id="UP000703269">
    <property type="component" value="Unassembled WGS sequence"/>
</dbReference>
<evidence type="ECO:0000313" key="10">
    <source>
        <dbReference type="EMBL" id="GJE87719.1"/>
    </source>
</evidence>
<organism evidence="10 11">
    <name type="scientific">Phanerochaete sordida</name>
    <dbReference type="NCBI Taxonomy" id="48140"/>
    <lineage>
        <taxon>Eukaryota</taxon>
        <taxon>Fungi</taxon>
        <taxon>Dikarya</taxon>
        <taxon>Basidiomycota</taxon>
        <taxon>Agaricomycotina</taxon>
        <taxon>Agaricomycetes</taxon>
        <taxon>Polyporales</taxon>
        <taxon>Phanerochaetaceae</taxon>
        <taxon>Phanerochaete</taxon>
    </lineage>
</organism>
<dbReference type="GO" id="GO:0000127">
    <property type="term" value="C:transcription factor TFIIIC complex"/>
    <property type="evidence" value="ECO:0007669"/>
    <property type="project" value="InterPro"/>
</dbReference>
<evidence type="ECO:0000313" key="11">
    <source>
        <dbReference type="Proteomes" id="UP000703269"/>
    </source>
</evidence>
<sequence length="2207" mass="243052">MDELLHHCIRELAFEGDFGCDASRLRDFVTDFYKSKSSPQNVDDAYCAFVWSVVAQQPEVRVGTVPEGAPEVYIATQPSKKGKAKYRADEEAAPQERSLQLVPDAAQKTLDELVAEYGDALRIAIEPDRLFVALTGSHIRPSKLTPMVYSGLQLVARGRENGLSVVELSKKTGYDAKTSHYLVDKMLELNFIVKLKKPGVGSNLCIHKHFFEKSEIWQNIFTEGQPTKEADEENDEDDDEDDDVSEQGAIRFDPIGVKHLSRLDLIRGRMEKLLKNSPHNLHKMHNLIIAIGFPNPTKSERRFFQTRLRELENEGFLEIVQVRGTKRLTKCVRLVHREDVEDEPATGQEVIEAEGLNEKSLKATVTFQRQILDVVDSTGTKGATLNDVVDALCDFDKRVMDFQLNRLKDLHPPPHVRDLGLSQAAESFGRERRYKYFTFRHFMKVADKEKLDVTLAEDYLDQAGEFRALDEGMFYQDTQELHAFVDTFRVTEDKPKKKLGRPRKHPLPEDTEDGPSARPKKRKRGEPEDPSAPPRKRGRPRKHPLPEDAAAGDSASAPTAPKKRGRPPKASLPESASAPAPKKRGRPPKQPPTEGGSASAPAPKRRGRPPKNRAPEEVPATSAAGGSVSDKEGEDDQGAEATEAMPPPDTAALAAVEQERASQIEPQIITADVPTAPSSHAPAPEAPKKRGRGRPRKHPLPENASTSVVSTATGPSEAPASMAAAADEGEASATPAPKRRGRPPKARPTAETRAPASPAKRGRPRKSAPRENVPMPAEDTEMGEADGAEQASEPGQTVPDASAGQADAPTAGTGQKEAPAAPAPEGALMDVDATAHSLATPADTRVAMHALPEDFPVSHMRSSATPADESVIDPALLEMDHSVSTRPRVVTADSGAFATPAPSASLKRTLSDTAGPSSTKRSRHTGPLANISRGRRHKEVLQTIENLGGIANTSAKEFYAAHAAVVESLANAGELTSLAVGSRFDKKTMTTVLSELENLGKIKMLTTSAAHNVGGFRQIKVAYLADTPEEKLNEFLTALSRSQQPTPYQSAIRVLDEPVEFGGSKANKVVMPAAPVILLTDMDGRTHDDERARQLLEADEETVRASLLTENNTIIQEYGFIVGKIARARELYLHLARVIEERKSSNVISTEPRILHLSYLSEEIPVSVYTSVVTIRVHNEELLQILSTPEGRQTPVKDLPESVKEACEFDKWRTRQRVMDVLNVLQSLKLMTALNPTDAEEPLVRIAPNGDHPTAFEAAPDEAITATLSAPQYWKFNDSASLHLWVLDENDPPFWRRASTKSVAEAEQFWRDLNRACLDEPFCTRTLDEMTVAGPLPEESAKDVPQKLRKIIRRSGQWSTMYNFSWYQRRFLSHHIDIVTAATPLQDEDGGSARLARIARVVSAPQDQVARFYERERHSLLHSIEKVRRRTQDAAQRTGEQKAVLAQKAAEARAAREAAWDAMLARVHPEPLKGTFAARVKPVHARFVQSAGQDFDKWEQEITKTIQEAKVSAKKPAATRRPLASVPARPLPAPLPLAVATNDKPVEDIISSQGPALSQPEAKPKGKKDKGKGKEKEKEKEKEKDETDMFGRRRQRFQWTKDLDELARDASAIIRARCRDGKRLDWAALAQAFPAIPRNSVRQRIGHLREQPGAEAYFRRLEDRWHELWTRHAGTPELPDEDPGSASNFDLVAHVKFLRAHIDKNALRVGFVETEKPLTVVLPASFEAMAAKWEVVEKPLTAPTWDFVWSGVAEEGREKQLSQQCFVLGGNELPPSEDYPTEDMFVADAALKMTLGTPNDAYDAQKASHLLSGVGDKVVGAVVEDLLDRNVLSKLVRDPTRHKPGRTLKISDVNQGALSGQLAPDLFQDAAALEDELLQEGSETAWRDWPLVATDGDITALIELASENKIDFKIDTTHAQSVRPTIDWNSKKASDDDIETAIGIRPKAPLVSAQAPPAEGDVSMRDIDPSLLPATSQEGGHGTTADGERAHCALQAPGLANCAACLASTAQALLNASDPQDAEGFRTLWDALDMAGPEGLTKTELQGLLGRDSVRLLPDYISRLTGAAVPLAFWTGYREVVLVSSQYLGAWSVVTDVDDAKCVRLLPRRWLDISGQVIAEVWAAARKAVMAIVIFHPGISQAEVRWRLRSVYDRQEVHDVLQQLMDEGYLRRDVRTSSVLADEGVPSNVEERLVFWSVSGHKVWYQV</sequence>
<dbReference type="EMBL" id="BPQB01000007">
    <property type="protein sequence ID" value="GJE87719.1"/>
    <property type="molecule type" value="Genomic_DNA"/>
</dbReference>
<keyword evidence="4" id="KW-0238">DNA-binding</keyword>
<dbReference type="GO" id="GO:0042791">
    <property type="term" value="P:5S class rRNA transcription by RNA polymerase III"/>
    <property type="evidence" value="ECO:0007669"/>
    <property type="project" value="TreeGrafter"/>
</dbReference>
<feature type="compositionally biased region" description="Basic residues" evidence="7">
    <location>
        <begin position="689"/>
        <end position="698"/>
    </location>
</feature>
<keyword evidence="2" id="KW-0597">Phosphoprotein</keyword>
<evidence type="ECO:0000256" key="2">
    <source>
        <dbReference type="ARBA" id="ARBA00022553"/>
    </source>
</evidence>
<dbReference type="InterPro" id="IPR017956">
    <property type="entry name" value="AT_hook_DNA-bd_motif"/>
</dbReference>
<comment type="subcellular location">
    <subcellularLocation>
        <location evidence="1">Nucleus</location>
    </subcellularLocation>
</comment>
<dbReference type="InterPro" id="IPR000637">
    <property type="entry name" value="HMGI/Y_DNA-bd_CS"/>
</dbReference>
<dbReference type="GO" id="GO:0000785">
    <property type="term" value="C:chromatin"/>
    <property type="evidence" value="ECO:0007669"/>
    <property type="project" value="InterPro"/>
</dbReference>
<name>A0A9P3G4J2_9APHY</name>
<dbReference type="SMART" id="SM00384">
    <property type="entry name" value="AT_hook"/>
    <property type="match status" value="8"/>
</dbReference>
<keyword evidence="11" id="KW-1185">Reference proteome</keyword>
<evidence type="ECO:0000256" key="6">
    <source>
        <dbReference type="ARBA" id="ARBA00023242"/>
    </source>
</evidence>
<dbReference type="Pfam" id="PF20222">
    <property type="entry name" value="DUF6581"/>
    <property type="match status" value="1"/>
</dbReference>
<gene>
    <name evidence="10" type="ORF">PsYK624_038020</name>
</gene>
<dbReference type="GO" id="GO:0003677">
    <property type="term" value="F:DNA binding"/>
    <property type="evidence" value="ECO:0007669"/>
    <property type="project" value="UniProtKB-KW"/>
</dbReference>
<protein>
    <recommendedName>
        <fullName evidence="12">Transcription factor tau subunit sfc3/Tfc3 C-terminal domain-containing protein</fullName>
    </recommendedName>
</protein>
<keyword evidence="3" id="KW-0677">Repeat</keyword>
<feature type="region of interest" description="Disordered" evidence="7">
    <location>
        <begin position="893"/>
        <end position="935"/>
    </location>
</feature>
<feature type="region of interest" description="Disordered" evidence="7">
    <location>
        <begin position="1550"/>
        <end position="1588"/>
    </location>
</feature>
<keyword evidence="6" id="KW-0539">Nucleus</keyword>
<keyword evidence="5" id="KW-0804">Transcription</keyword>
<dbReference type="PANTHER" id="PTHR15180:SF1">
    <property type="entry name" value="GENERAL TRANSCRIPTION FACTOR 3C POLYPEPTIDE 1"/>
    <property type="match status" value="1"/>
</dbReference>
<feature type="domain" description="Transcription factor tau subunit sfc3/Tfc3 C-terminal" evidence="9">
    <location>
        <begin position="1593"/>
        <end position="1948"/>
    </location>
</feature>
<feature type="compositionally biased region" description="Basic residues" evidence="7">
    <location>
        <begin position="496"/>
        <end position="505"/>
    </location>
</feature>
<dbReference type="PANTHER" id="PTHR15180">
    <property type="entry name" value="GENERAL TRANSCRIPTION FACTOR 3C POLYPEPTIDE 1"/>
    <property type="match status" value="1"/>
</dbReference>
<evidence type="ECO:0000256" key="4">
    <source>
        <dbReference type="ARBA" id="ARBA00023125"/>
    </source>
</evidence>
<feature type="compositionally biased region" description="Acidic residues" evidence="7">
    <location>
        <begin position="230"/>
        <end position="245"/>
    </location>
</feature>
<feature type="compositionally biased region" description="Acidic residues" evidence="7">
    <location>
        <begin position="778"/>
        <end position="787"/>
    </location>
</feature>
<evidence type="ECO:0000259" key="8">
    <source>
        <dbReference type="Pfam" id="PF04182"/>
    </source>
</evidence>
<proteinExistence type="predicted"/>